<evidence type="ECO:0000313" key="12">
    <source>
        <dbReference type="EMBL" id="PLA77464.1"/>
    </source>
</evidence>
<evidence type="ECO:0000256" key="5">
    <source>
        <dbReference type="ARBA" id="ARBA00022679"/>
    </source>
</evidence>
<keyword evidence="6" id="KW-0598">Phosphotransferase system</keyword>
<keyword evidence="4" id="KW-0597">Phosphoprotein</keyword>
<gene>
    <name evidence="12" type="ORF">CYR79_01235</name>
</gene>
<keyword evidence="3" id="KW-0963">Cytoplasm</keyword>
<dbReference type="AlphaFoldDB" id="A0A2I2ADL2"/>
<evidence type="ECO:0000256" key="2">
    <source>
        <dbReference type="ARBA" id="ARBA00022448"/>
    </source>
</evidence>
<name>A0A2I2ADL2_9LACO</name>
<dbReference type="Gene3D" id="3.40.930.10">
    <property type="entry name" value="Mannitol-specific EII, Chain A"/>
    <property type="match status" value="1"/>
</dbReference>
<dbReference type="Proteomes" id="UP000234579">
    <property type="component" value="Unassembled WGS sequence"/>
</dbReference>
<dbReference type="GO" id="GO:0009401">
    <property type="term" value="P:phosphoenolpyruvate-dependent sugar phosphotransferase system"/>
    <property type="evidence" value="ECO:0007669"/>
    <property type="project" value="UniProtKB-KW"/>
</dbReference>
<comment type="function">
    <text evidence="8">The phosphoenolpyruvate-dependent sugar phosphotransferase system (sugar PTS), a major carbohydrate active transport system, catalyzes the phosphorylation of incoming sugar substrates concomitantly with their translocation across the cell membrane. The enzyme II UlaABC PTS system is involved in ascorbate transport.</text>
</comment>
<dbReference type="PROSITE" id="PS51094">
    <property type="entry name" value="PTS_EIIA_TYPE_2"/>
    <property type="match status" value="1"/>
</dbReference>
<evidence type="ECO:0000259" key="11">
    <source>
        <dbReference type="PROSITE" id="PS51094"/>
    </source>
</evidence>
<protein>
    <recommendedName>
        <fullName evidence="9">Ascorbate-specific PTS system EIIA component</fullName>
    </recommendedName>
    <alternativeName>
        <fullName evidence="10">Ascorbate-specific phosphotransferase enzyme IIA component</fullName>
    </alternativeName>
</protein>
<evidence type="ECO:0000256" key="8">
    <source>
        <dbReference type="ARBA" id="ARBA00037387"/>
    </source>
</evidence>
<dbReference type="GO" id="GO:0005737">
    <property type="term" value="C:cytoplasm"/>
    <property type="evidence" value="ECO:0007669"/>
    <property type="project" value="UniProtKB-SubCell"/>
</dbReference>
<comment type="caution">
    <text evidence="12">The sequence shown here is derived from an EMBL/GenBank/DDBJ whole genome shotgun (WGS) entry which is preliminary data.</text>
</comment>
<dbReference type="PANTHER" id="PTHR36203:SF1">
    <property type="entry name" value="ASCORBATE-SPECIFIC PTS SYSTEM EIIA COMPONENT"/>
    <property type="match status" value="1"/>
</dbReference>
<evidence type="ECO:0000256" key="4">
    <source>
        <dbReference type="ARBA" id="ARBA00022553"/>
    </source>
</evidence>
<sequence>MLAEYLKDNIQIIDGGGIDWQEAIKISAKPLLESKSIQEEYVDSIITIAKKEGPYMNIGPKIVLAHARPLKSTKKVSLSLLKTEKEISFIDDNHDAQLWFVLAAVDNESHLDVIRDLSRLLMNKEAVSAILNSTTVEEIIKIITEE</sequence>
<proteinExistence type="predicted"/>
<evidence type="ECO:0000313" key="13">
    <source>
        <dbReference type="Proteomes" id="UP000234579"/>
    </source>
</evidence>
<organism evidence="12 13">
    <name type="scientific">Ligilactobacillus agilis</name>
    <dbReference type="NCBI Taxonomy" id="1601"/>
    <lineage>
        <taxon>Bacteria</taxon>
        <taxon>Bacillati</taxon>
        <taxon>Bacillota</taxon>
        <taxon>Bacilli</taxon>
        <taxon>Lactobacillales</taxon>
        <taxon>Lactobacillaceae</taxon>
        <taxon>Ligilactobacillus</taxon>
    </lineage>
</organism>
<evidence type="ECO:0000256" key="9">
    <source>
        <dbReference type="ARBA" id="ARBA00041175"/>
    </source>
</evidence>
<feature type="domain" description="PTS EIIA type-2" evidence="11">
    <location>
        <begin position="4"/>
        <end position="146"/>
    </location>
</feature>
<comment type="subcellular location">
    <subcellularLocation>
        <location evidence="1">Cytoplasm</location>
    </subcellularLocation>
</comment>
<dbReference type="Pfam" id="PF00359">
    <property type="entry name" value="PTS_EIIA_2"/>
    <property type="match status" value="1"/>
</dbReference>
<dbReference type="SUPFAM" id="SSF55804">
    <property type="entry name" value="Phoshotransferase/anion transport protein"/>
    <property type="match status" value="1"/>
</dbReference>
<dbReference type="InterPro" id="IPR016152">
    <property type="entry name" value="PTrfase/Anion_transptr"/>
</dbReference>
<dbReference type="InterPro" id="IPR002178">
    <property type="entry name" value="PTS_EIIA_type-2_dom"/>
</dbReference>
<evidence type="ECO:0000256" key="1">
    <source>
        <dbReference type="ARBA" id="ARBA00004496"/>
    </source>
</evidence>
<keyword evidence="7" id="KW-0418">Kinase</keyword>
<evidence type="ECO:0000256" key="10">
    <source>
        <dbReference type="ARBA" id="ARBA00042072"/>
    </source>
</evidence>
<dbReference type="RefSeq" id="WP_101811250.1">
    <property type="nucleotide sequence ID" value="NZ_BLAM01000098.1"/>
</dbReference>
<dbReference type="PANTHER" id="PTHR36203">
    <property type="entry name" value="ASCORBATE-SPECIFIC PTS SYSTEM EIIA COMPONENT"/>
    <property type="match status" value="1"/>
</dbReference>
<dbReference type="InterPro" id="IPR051351">
    <property type="entry name" value="Ascorbate-PTS_EIIA_comp"/>
</dbReference>
<accession>A0A2I2ADL2</accession>
<dbReference type="EMBL" id="PKGI01000004">
    <property type="protein sequence ID" value="PLA77464.1"/>
    <property type="molecule type" value="Genomic_DNA"/>
</dbReference>
<dbReference type="GO" id="GO:0016301">
    <property type="term" value="F:kinase activity"/>
    <property type="evidence" value="ECO:0007669"/>
    <property type="project" value="UniProtKB-KW"/>
</dbReference>
<reference evidence="13" key="1">
    <citation type="submission" date="2017-12" db="EMBL/GenBank/DDBJ databases">
        <authorList>
            <person name="Christensen H."/>
        </authorList>
    </citation>
    <scope>NUCLEOTIDE SEQUENCE [LARGE SCALE GENOMIC DNA]</scope>
    <source>
        <strain evidence="13">268A</strain>
    </source>
</reference>
<evidence type="ECO:0000256" key="7">
    <source>
        <dbReference type="ARBA" id="ARBA00022777"/>
    </source>
</evidence>
<evidence type="ECO:0000256" key="3">
    <source>
        <dbReference type="ARBA" id="ARBA00022490"/>
    </source>
</evidence>
<keyword evidence="2" id="KW-0813">Transport</keyword>
<evidence type="ECO:0000256" key="6">
    <source>
        <dbReference type="ARBA" id="ARBA00022683"/>
    </source>
</evidence>
<keyword evidence="5" id="KW-0808">Transferase</keyword>